<reference evidence="2 3" key="1">
    <citation type="submission" date="2018-03" db="EMBL/GenBank/DDBJ databases">
        <title>The ancient ancestry and fast evolution of plastids.</title>
        <authorList>
            <person name="Moore K.R."/>
            <person name="Magnabosco C."/>
            <person name="Momper L."/>
            <person name="Gold D.A."/>
            <person name="Bosak T."/>
            <person name="Fournier G.P."/>
        </authorList>
    </citation>
    <scope>NUCLEOTIDE SEQUENCE [LARGE SCALE GENOMIC DNA]</scope>
    <source>
        <strain evidence="2 3">CCALA 016</strain>
    </source>
</reference>
<evidence type="ECO:0000313" key="2">
    <source>
        <dbReference type="EMBL" id="PSF37918.1"/>
    </source>
</evidence>
<dbReference type="GO" id="GO:0005524">
    <property type="term" value="F:ATP binding"/>
    <property type="evidence" value="ECO:0007669"/>
    <property type="project" value="InterPro"/>
</dbReference>
<dbReference type="OrthoDB" id="474751at2"/>
<keyword evidence="2" id="KW-0067">ATP-binding</keyword>
<sequence>MTLLEATVHTSLLAYLREQNPSNWQHHLTMARIIARTLRLQRSAVIQTGNTIARYSISYLTPALLADSPIILVVPKEEQERLLSVEIPQLQEWLQTDKKIISNNRWPESKSFRGLLLTTPEDWLNDRINHLGHFPYDIPTLIDQSDRLAEWTTQQLTITISPSDWQTLPAAAQSIYTQLNKLILSHPKNPYECFLVDETEIAILEKLQSILTDLDSKSPFHQYLERIQDENKIMWVSVNREAKEFTLNISPVEIASILQPIWEKQPVVLMGGFLDSEKTATIYRQQLGLPDVLSLKFSANQKSEYIQLYIPDGLPLPNTPQFQGILFQQIQTLVSLSQNRNEPIIIIIEDVPLKAQLASILAAEFGSRVIVEKNEIAPNGILVCGWQFWHTYQANFPIPQLLIIATLPIPSPENPLVAGRIAYYKNHRQDWFRLYLLPTALREIQRAVMPIRESQGLVALFDNRVSSRSYGTKILDALEPYARINYIDSIFWL</sequence>
<dbReference type="EMBL" id="PXOH01000006">
    <property type="protein sequence ID" value="PSF37918.1"/>
    <property type="molecule type" value="Genomic_DNA"/>
</dbReference>
<evidence type="ECO:0000259" key="1">
    <source>
        <dbReference type="Pfam" id="PF13307"/>
    </source>
</evidence>
<dbReference type="GO" id="GO:0016818">
    <property type="term" value="F:hydrolase activity, acting on acid anhydrides, in phosphorus-containing anhydrides"/>
    <property type="evidence" value="ECO:0007669"/>
    <property type="project" value="InterPro"/>
</dbReference>
<accession>A0A2T1LZT5</accession>
<dbReference type="Pfam" id="PF13307">
    <property type="entry name" value="Helicase_C_2"/>
    <property type="match status" value="1"/>
</dbReference>
<evidence type="ECO:0000313" key="3">
    <source>
        <dbReference type="Proteomes" id="UP000239001"/>
    </source>
</evidence>
<comment type="caution">
    <text evidence="2">The sequence shown here is derived from an EMBL/GenBank/DDBJ whole genome shotgun (WGS) entry which is preliminary data.</text>
</comment>
<dbReference type="GO" id="GO:0004386">
    <property type="term" value="F:helicase activity"/>
    <property type="evidence" value="ECO:0007669"/>
    <property type="project" value="UniProtKB-KW"/>
</dbReference>
<dbReference type="InterPro" id="IPR006555">
    <property type="entry name" value="ATP-dep_Helicase_C"/>
</dbReference>
<organism evidence="2 3">
    <name type="scientific">Aphanothece hegewaldii CCALA 016</name>
    <dbReference type="NCBI Taxonomy" id="2107694"/>
    <lineage>
        <taxon>Bacteria</taxon>
        <taxon>Bacillati</taxon>
        <taxon>Cyanobacteriota</taxon>
        <taxon>Cyanophyceae</taxon>
        <taxon>Oscillatoriophycideae</taxon>
        <taxon>Chroococcales</taxon>
        <taxon>Aphanothecaceae</taxon>
        <taxon>Aphanothece</taxon>
    </lineage>
</organism>
<dbReference type="GO" id="GO:0006139">
    <property type="term" value="P:nucleobase-containing compound metabolic process"/>
    <property type="evidence" value="ECO:0007669"/>
    <property type="project" value="InterPro"/>
</dbReference>
<keyword evidence="2" id="KW-0347">Helicase</keyword>
<keyword evidence="2" id="KW-0378">Hydrolase</keyword>
<feature type="domain" description="ATP-dependent helicase C-terminal" evidence="1">
    <location>
        <begin position="400"/>
        <end position="480"/>
    </location>
</feature>
<gene>
    <name evidence="2" type="ORF">C7H19_08035</name>
</gene>
<name>A0A2T1LZT5_9CHRO</name>
<dbReference type="GO" id="GO:0003676">
    <property type="term" value="F:nucleic acid binding"/>
    <property type="evidence" value="ECO:0007669"/>
    <property type="project" value="InterPro"/>
</dbReference>
<reference evidence="2 3" key="2">
    <citation type="submission" date="2018-03" db="EMBL/GenBank/DDBJ databases">
        <authorList>
            <person name="Keele B.F."/>
        </authorList>
    </citation>
    <scope>NUCLEOTIDE SEQUENCE [LARGE SCALE GENOMIC DNA]</scope>
    <source>
        <strain evidence="2 3">CCALA 016</strain>
    </source>
</reference>
<keyword evidence="3" id="KW-1185">Reference proteome</keyword>
<proteinExistence type="predicted"/>
<keyword evidence="2" id="KW-0547">Nucleotide-binding</keyword>
<protein>
    <submittedName>
        <fullName evidence="2">Helicase</fullName>
    </submittedName>
</protein>
<dbReference type="Proteomes" id="UP000239001">
    <property type="component" value="Unassembled WGS sequence"/>
</dbReference>
<dbReference type="AlphaFoldDB" id="A0A2T1LZT5"/>
<dbReference type="RefSeq" id="WP_106456359.1">
    <property type="nucleotide sequence ID" value="NZ_PXOH01000006.1"/>
</dbReference>